<protein>
    <submittedName>
        <fullName evidence="2">Uncharacterized protein</fullName>
    </submittedName>
</protein>
<dbReference type="Pfam" id="PF17349">
    <property type="entry name" value="DUF5378"/>
    <property type="match status" value="1"/>
</dbReference>
<proteinExistence type="predicted"/>
<feature type="transmembrane region" description="Helical" evidence="1">
    <location>
        <begin position="111"/>
        <end position="132"/>
    </location>
</feature>
<feature type="transmembrane region" description="Helical" evidence="1">
    <location>
        <begin position="185"/>
        <end position="203"/>
    </location>
</feature>
<dbReference type="AlphaFoldDB" id="A0A449AW32"/>
<keyword evidence="1" id="KW-0472">Membrane</keyword>
<feature type="transmembrane region" description="Helical" evidence="1">
    <location>
        <begin position="152"/>
        <end position="173"/>
    </location>
</feature>
<feature type="transmembrane region" description="Helical" evidence="1">
    <location>
        <begin position="86"/>
        <end position="104"/>
    </location>
</feature>
<keyword evidence="3" id="KW-1185">Reference proteome</keyword>
<keyword evidence="1" id="KW-1133">Transmembrane helix</keyword>
<feature type="transmembrane region" description="Helical" evidence="1">
    <location>
        <begin position="6"/>
        <end position="25"/>
    </location>
</feature>
<dbReference type="KEGG" id="mgly:NCTC10194_00613"/>
<dbReference type="InterPro" id="IPR035319">
    <property type="entry name" value="DUF5378"/>
</dbReference>
<evidence type="ECO:0000313" key="3">
    <source>
        <dbReference type="Proteomes" id="UP000290815"/>
    </source>
</evidence>
<accession>A0A449AW32</accession>
<dbReference type="EMBL" id="LR215024">
    <property type="protein sequence ID" value="VEU70906.1"/>
    <property type="molecule type" value="Genomic_DNA"/>
</dbReference>
<reference evidence="2 3" key="1">
    <citation type="submission" date="2019-01" db="EMBL/GenBank/DDBJ databases">
        <authorList>
            <consortium name="Pathogen Informatics"/>
        </authorList>
    </citation>
    <scope>NUCLEOTIDE SEQUENCE [LARGE SCALE GENOMIC DNA]</scope>
    <source>
        <strain evidence="2 3">NCTC10194</strain>
    </source>
</reference>
<sequence length="285" mass="33844">MKYGIILLFITFFTAATMLIINKKFKKYLDKYWVRVTAGLVFLTYIVLFRFVGNWSEIANITAHKMPGWWHETFHDYRSYVLSRSLFLDLCPFFTFALLLTMIFDRSKYSSFIVSPFCLFASAIVIPFVPATEKNFVFSLKYLLIATKEFRLYFFMHWFMFNFGCLAFVNYSLENVSYKRIFRDIQITLLVFASYIIIISYIFNIDKNTTGLSRKDWEKGGSFYAISKGLRVPHPYQAVLFYIFSIAWINFIPLVKYDLQNEIIIGKFIQKIKSKMQQWKRSLAK</sequence>
<gene>
    <name evidence="2" type="ORF">NCTC10194_00613</name>
</gene>
<evidence type="ECO:0000256" key="1">
    <source>
        <dbReference type="SAM" id="Phobius"/>
    </source>
</evidence>
<dbReference type="Proteomes" id="UP000290815">
    <property type="component" value="Chromosome"/>
</dbReference>
<feature type="transmembrane region" description="Helical" evidence="1">
    <location>
        <begin position="236"/>
        <end position="255"/>
    </location>
</feature>
<organism evidence="2 3">
    <name type="scientific">Mycoplasmopsis glycophila</name>
    <dbReference type="NCBI Taxonomy" id="171285"/>
    <lineage>
        <taxon>Bacteria</taxon>
        <taxon>Bacillati</taxon>
        <taxon>Mycoplasmatota</taxon>
        <taxon>Mycoplasmoidales</taxon>
        <taxon>Metamycoplasmataceae</taxon>
        <taxon>Mycoplasmopsis</taxon>
    </lineage>
</organism>
<name>A0A449AW32_9BACT</name>
<keyword evidence="1" id="KW-0812">Transmembrane</keyword>
<evidence type="ECO:0000313" key="2">
    <source>
        <dbReference type="EMBL" id="VEU70906.1"/>
    </source>
</evidence>
<feature type="transmembrane region" description="Helical" evidence="1">
    <location>
        <begin position="32"/>
        <end position="52"/>
    </location>
</feature>